<dbReference type="Gene3D" id="2.130.10.10">
    <property type="entry name" value="YVTN repeat-like/Quinoprotein amine dehydrogenase"/>
    <property type="match status" value="1"/>
</dbReference>
<dbReference type="EMBL" id="FMSP01000003">
    <property type="protein sequence ID" value="SCV68795.1"/>
    <property type="molecule type" value="Genomic_DNA"/>
</dbReference>
<dbReference type="AlphaFoldDB" id="A0A238F6J5"/>
<proteinExistence type="inferred from homology"/>
<gene>
    <name evidence="7" type="ORF">BQ2448_916</name>
</gene>
<organism evidence="7 8">
    <name type="scientific">Microbotryum intermedium</name>
    <dbReference type="NCBI Taxonomy" id="269621"/>
    <lineage>
        <taxon>Eukaryota</taxon>
        <taxon>Fungi</taxon>
        <taxon>Dikarya</taxon>
        <taxon>Basidiomycota</taxon>
        <taxon>Pucciniomycotina</taxon>
        <taxon>Microbotryomycetes</taxon>
        <taxon>Microbotryales</taxon>
        <taxon>Microbotryaceae</taxon>
        <taxon>Microbotryum</taxon>
    </lineage>
</organism>
<feature type="compositionally biased region" description="Polar residues" evidence="6">
    <location>
        <begin position="30"/>
        <end position="39"/>
    </location>
</feature>
<evidence type="ECO:0000256" key="4">
    <source>
        <dbReference type="ARBA" id="ARBA00023015"/>
    </source>
</evidence>
<reference evidence="8" key="1">
    <citation type="submission" date="2016-09" db="EMBL/GenBank/DDBJ databases">
        <authorList>
            <person name="Jeantristanb JTB J.-T."/>
            <person name="Ricardo R."/>
        </authorList>
    </citation>
    <scope>NUCLEOTIDE SEQUENCE [LARGE SCALE GENOMIC DNA]</scope>
</reference>
<evidence type="ECO:0000313" key="7">
    <source>
        <dbReference type="EMBL" id="SCV68795.1"/>
    </source>
</evidence>
<dbReference type="InterPro" id="IPR051243">
    <property type="entry name" value="PcG_WD-repeat"/>
</dbReference>
<comment type="similarity">
    <text evidence="1">Belongs to the WD repeat ESC family.</text>
</comment>
<dbReference type="OrthoDB" id="7318948at2759"/>
<evidence type="ECO:0000313" key="8">
    <source>
        <dbReference type="Proteomes" id="UP000198372"/>
    </source>
</evidence>
<dbReference type="InterPro" id="IPR001680">
    <property type="entry name" value="WD40_rpt"/>
</dbReference>
<dbReference type="InterPro" id="IPR015943">
    <property type="entry name" value="WD40/YVTN_repeat-like_dom_sf"/>
</dbReference>
<evidence type="ECO:0000256" key="1">
    <source>
        <dbReference type="ARBA" id="ARBA00008075"/>
    </source>
</evidence>
<sequence>MANAPQPRGHGDISDATVKVKSAAGKAHITKSSLATPSTRHGKERALPAVALKDRGAQVPKAGADAGNQEDEDEEDVGPRTSPSILGRQSHLKRRLDLASFCRPQSLSTDGPAALLNETEPEKIRRRTRERVVDRTDWEWSWTLKQSQIRGRDRQRPASCVDWLPSRSATFFPFAHFAGLDYLQDVLAYVVGAQVKLIKFCDVGPPDGDCDPEFESARRPRKVKIASYGSIISVTEEFHTCTWSVDTRYWPHDPMLAVAGKSRVINLFRVRRNAVSNKVELLLERQMTGFGEIIRELKFSPQHPHCLAVACEDGGVYLLDPTIEQGSDEAVAKSIKEHYQRLEMPIVTCTPVERPTIPDELRALLLTHGEYNQGMLSVDIHSALPLIVASARDGRIFIWSLPKTTFGPGWPSPDDPTPWSRDFSIPKHFDPPIFISSLIHPGHISDQVYWASATTCHILSRAAHTYNDVNAGDQPRRPLKELKLWIPHMLDTLPNGATEQYAYTSQLESIYQNRVPAPICTDANNDPRPNGSNLIPSSDFTVDKTLILTDIDISSFAVHHPPVSSRRGKQPLEETLVAFSTAFDPAFFMLRPFALEARAEPSVHRQAKTWVHSLDSIATALLPKYPRPDEEYRVDWSRDRISSLTSPEDGQMPTFKSLAISPDGAKWVAGLGENGLLSWWRRTRVPQSADSEDVEMEPEASGS</sequence>
<dbReference type="Proteomes" id="UP000198372">
    <property type="component" value="Unassembled WGS sequence"/>
</dbReference>
<dbReference type="SUPFAM" id="SSF50978">
    <property type="entry name" value="WD40 repeat-like"/>
    <property type="match status" value="1"/>
</dbReference>
<evidence type="ECO:0000256" key="6">
    <source>
        <dbReference type="SAM" id="MobiDB-lite"/>
    </source>
</evidence>
<feature type="region of interest" description="Disordered" evidence="6">
    <location>
        <begin position="1"/>
        <end position="90"/>
    </location>
</feature>
<dbReference type="InterPro" id="IPR036322">
    <property type="entry name" value="WD40_repeat_dom_sf"/>
</dbReference>
<keyword evidence="3" id="KW-0677">Repeat</keyword>
<keyword evidence="8" id="KW-1185">Reference proteome</keyword>
<evidence type="ECO:0000256" key="3">
    <source>
        <dbReference type="ARBA" id="ARBA00022737"/>
    </source>
</evidence>
<name>A0A238F6J5_9BASI</name>
<accession>A0A238F6J5</accession>
<protein>
    <submittedName>
        <fullName evidence="7">BQ2448_916 protein</fullName>
    </submittedName>
</protein>
<keyword evidence="5" id="KW-0804">Transcription</keyword>
<keyword evidence="4" id="KW-0805">Transcription regulation</keyword>
<evidence type="ECO:0000256" key="2">
    <source>
        <dbReference type="ARBA" id="ARBA00022574"/>
    </source>
</evidence>
<keyword evidence="2" id="KW-0853">WD repeat</keyword>
<dbReference type="SMART" id="SM00320">
    <property type="entry name" value="WD40"/>
    <property type="match status" value="4"/>
</dbReference>
<dbReference type="PANTHER" id="PTHR10253">
    <property type="entry name" value="POLYCOMB PROTEIN"/>
    <property type="match status" value="1"/>
</dbReference>
<evidence type="ECO:0000256" key="5">
    <source>
        <dbReference type="ARBA" id="ARBA00023163"/>
    </source>
</evidence>
<dbReference type="STRING" id="269621.A0A238F6J5"/>